<dbReference type="NCBIfam" id="TIGR01200">
    <property type="entry name" value="GLPGLI"/>
    <property type="match status" value="1"/>
</dbReference>
<dbReference type="EMBL" id="UGTP01000001">
    <property type="protein sequence ID" value="SUC13050.1"/>
    <property type="molecule type" value="Genomic_DNA"/>
</dbReference>
<evidence type="ECO:0000256" key="1">
    <source>
        <dbReference type="SAM" id="SignalP"/>
    </source>
</evidence>
<evidence type="ECO:0000313" key="2">
    <source>
        <dbReference type="EMBL" id="SUC13050.1"/>
    </source>
</evidence>
<gene>
    <name evidence="2" type="ORF">NCTC13043_01674</name>
</gene>
<organism evidence="2 3">
    <name type="scientific">Prevotella pallens</name>
    <dbReference type="NCBI Taxonomy" id="60133"/>
    <lineage>
        <taxon>Bacteria</taxon>
        <taxon>Pseudomonadati</taxon>
        <taxon>Bacteroidota</taxon>
        <taxon>Bacteroidia</taxon>
        <taxon>Bacteroidales</taxon>
        <taxon>Prevotellaceae</taxon>
        <taxon>Prevotella</taxon>
    </lineage>
</organism>
<dbReference type="GeneID" id="78571343"/>
<sequence length="293" mass="33469">MKSSFKNLARRGSLFLFLIGLSETSFSQAFVFGNSPSYTELNMKNKKPLDTVLLEVRYQFTWTYANNSQPHTEQRTLLIGRNHIYSRNEALYQNDSVATSLIAKGAKGVPLYSNPTIPYEVWTNIQAKTVEIGYRVPFDNLIISFIQPANELQWSFFEDEKQKILGYVCSKATTTYRGKNVVAWFSEELPYDAGPYCFMGLPGLIMKIELEGASWQAIGIRKGRNYEQIYTFARPQQKMTREKAISFLTNLYNDPVATYSALGVECSSTEKPDQILTSGSIKWEIPNLMKMER</sequence>
<keyword evidence="1" id="KW-0732">Signal</keyword>
<reference evidence="2 3" key="1">
    <citation type="submission" date="2018-06" db="EMBL/GenBank/DDBJ databases">
        <authorList>
            <consortium name="Pathogen Informatics"/>
            <person name="Doyle S."/>
        </authorList>
    </citation>
    <scope>NUCLEOTIDE SEQUENCE [LARGE SCALE GENOMIC DNA]</scope>
    <source>
        <strain evidence="2 3">NCTC13043</strain>
    </source>
</reference>
<feature type="signal peptide" evidence="1">
    <location>
        <begin position="1"/>
        <end position="29"/>
    </location>
</feature>
<protein>
    <submittedName>
        <fullName evidence="2">GLPGLI family protein</fullName>
    </submittedName>
</protein>
<dbReference type="Proteomes" id="UP000254235">
    <property type="component" value="Unassembled WGS sequence"/>
</dbReference>
<name>A0A379F328_9BACT</name>
<dbReference type="InterPro" id="IPR005901">
    <property type="entry name" value="GLPGLI"/>
</dbReference>
<dbReference type="AlphaFoldDB" id="A0A379F328"/>
<dbReference type="RefSeq" id="WP_115083660.1">
    <property type="nucleotide sequence ID" value="NZ_UGTP01000001.1"/>
</dbReference>
<accession>A0A379F328</accession>
<dbReference type="OrthoDB" id="1440774at2"/>
<feature type="chain" id="PRO_5016632522" evidence="1">
    <location>
        <begin position="30"/>
        <end position="293"/>
    </location>
</feature>
<proteinExistence type="predicted"/>
<dbReference type="Pfam" id="PF09697">
    <property type="entry name" value="Porph_ging"/>
    <property type="match status" value="1"/>
</dbReference>
<evidence type="ECO:0000313" key="3">
    <source>
        <dbReference type="Proteomes" id="UP000254235"/>
    </source>
</evidence>